<name>A0A2S3VL25_9PSED</name>
<protein>
    <submittedName>
        <fullName evidence="1">Uncharacterized protein</fullName>
    </submittedName>
</protein>
<proteinExistence type="predicted"/>
<organism evidence="1 2">
    <name type="scientific">Pseudomonas laurylsulfativorans</name>
    <dbReference type="NCBI Taxonomy" id="1943631"/>
    <lineage>
        <taxon>Bacteria</taxon>
        <taxon>Pseudomonadati</taxon>
        <taxon>Pseudomonadota</taxon>
        <taxon>Gammaproteobacteria</taxon>
        <taxon>Pseudomonadales</taxon>
        <taxon>Pseudomonadaceae</taxon>
        <taxon>Pseudomonas</taxon>
    </lineage>
</organism>
<evidence type="ECO:0000313" key="2">
    <source>
        <dbReference type="Proteomes" id="UP000237440"/>
    </source>
</evidence>
<dbReference type="AlphaFoldDB" id="A0A2S3VL25"/>
<keyword evidence="2" id="KW-1185">Reference proteome</keyword>
<dbReference type="Proteomes" id="UP000237440">
    <property type="component" value="Unassembled WGS sequence"/>
</dbReference>
<reference evidence="2" key="1">
    <citation type="submission" date="2017-02" db="EMBL/GenBank/DDBJ databases">
        <authorList>
            <person name="Furmanczyk E.M."/>
        </authorList>
    </citation>
    <scope>NUCLEOTIDE SEQUENCE [LARGE SCALE GENOMIC DNA]</scope>
    <source>
        <strain evidence="2">AP3_22</strain>
    </source>
</reference>
<evidence type="ECO:0000313" key="1">
    <source>
        <dbReference type="EMBL" id="POF40652.1"/>
    </source>
</evidence>
<gene>
    <name evidence="1" type="ORF">B0D71_19465</name>
</gene>
<dbReference type="EMBL" id="MUJK01000006">
    <property type="protein sequence ID" value="POF40652.1"/>
    <property type="molecule type" value="Genomic_DNA"/>
</dbReference>
<accession>A0A2S3VL25</accession>
<comment type="caution">
    <text evidence="1">The sequence shown here is derived from an EMBL/GenBank/DDBJ whole genome shotgun (WGS) entry which is preliminary data.</text>
</comment>
<dbReference type="RefSeq" id="WP_103396261.1">
    <property type="nucleotide sequence ID" value="NZ_MUJK01000006.1"/>
</dbReference>
<sequence length="62" mass="6977">MNLVFPALRTPFELARNRVFPDLQSRLGDTLRVTQQADGGAEALQRFDAVADPEACYERVHC</sequence>